<protein>
    <recommendedName>
        <fullName evidence="5">6-bladed beta-propeller</fullName>
    </recommendedName>
</protein>
<evidence type="ECO:0000313" key="2">
    <source>
        <dbReference type="EMBL" id="EHO41314.1"/>
    </source>
</evidence>
<evidence type="ECO:0008006" key="5">
    <source>
        <dbReference type="Google" id="ProtNLM"/>
    </source>
</evidence>
<dbReference type="Pfam" id="PF17170">
    <property type="entry name" value="DUF5128"/>
    <property type="match status" value="1"/>
</dbReference>
<evidence type="ECO:0000313" key="4">
    <source>
        <dbReference type="Proteomes" id="UP000183868"/>
    </source>
</evidence>
<reference evidence="2 3" key="1">
    <citation type="submission" date="2011-09" db="EMBL/GenBank/DDBJ databases">
        <title>The permanent draft genome of Caldithrix abyssi DSM 13497.</title>
        <authorList>
            <consortium name="US DOE Joint Genome Institute (JGI-PGF)"/>
            <person name="Lucas S."/>
            <person name="Han J."/>
            <person name="Lapidus A."/>
            <person name="Bruce D."/>
            <person name="Goodwin L."/>
            <person name="Pitluck S."/>
            <person name="Peters L."/>
            <person name="Kyrpides N."/>
            <person name="Mavromatis K."/>
            <person name="Ivanova N."/>
            <person name="Mikhailova N."/>
            <person name="Chertkov O."/>
            <person name="Detter J.C."/>
            <person name="Tapia R."/>
            <person name="Han C."/>
            <person name="Land M."/>
            <person name="Hauser L."/>
            <person name="Markowitz V."/>
            <person name="Cheng J.-F."/>
            <person name="Hugenholtz P."/>
            <person name="Woyke T."/>
            <person name="Wu D."/>
            <person name="Spring S."/>
            <person name="Brambilla E."/>
            <person name="Klenk H.-P."/>
            <person name="Eisen J.A."/>
        </authorList>
    </citation>
    <scope>NUCLEOTIDE SEQUENCE [LARGE SCALE GENOMIC DNA]</scope>
    <source>
        <strain evidence="2 3">DSM 13497</strain>
    </source>
</reference>
<dbReference type="Proteomes" id="UP000183868">
    <property type="component" value="Chromosome"/>
</dbReference>
<dbReference type="KEGG" id="caby:Cabys_424"/>
<dbReference type="AlphaFoldDB" id="H1XRV4"/>
<reference evidence="1 4" key="2">
    <citation type="submission" date="2016-11" db="EMBL/GenBank/DDBJ databases">
        <title>Genomic analysis of Caldithrix abyssi and proposal of a novel bacterial phylum Caldithrichaeota.</title>
        <authorList>
            <person name="Kublanov I."/>
            <person name="Sigalova O."/>
            <person name="Gavrilov S."/>
            <person name="Lebedinsky A."/>
            <person name="Ivanova N."/>
            <person name="Daum C."/>
            <person name="Reddy T."/>
            <person name="Klenk H.P."/>
            <person name="Goker M."/>
            <person name="Reva O."/>
            <person name="Miroshnichenko M."/>
            <person name="Kyprides N."/>
            <person name="Woyke T."/>
            <person name="Gelfand M."/>
        </authorList>
    </citation>
    <scope>NUCLEOTIDE SEQUENCE [LARGE SCALE GENOMIC DNA]</scope>
    <source>
        <strain evidence="1 4">LF13</strain>
    </source>
</reference>
<accession>H1XRV4</accession>
<dbReference type="PROSITE" id="PS51257">
    <property type="entry name" value="PROKAR_LIPOPROTEIN"/>
    <property type="match status" value="1"/>
</dbReference>
<gene>
    <name evidence="1" type="ORF">Cabys_424</name>
    <name evidence="2" type="ORF">Calab_1696</name>
</gene>
<dbReference type="InterPro" id="IPR011042">
    <property type="entry name" value="6-blade_b-propeller_TolB-like"/>
</dbReference>
<name>H1XRV4_CALAY</name>
<organism evidence="2 3">
    <name type="scientific">Caldithrix abyssi DSM 13497</name>
    <dbReference type="NCBI Taxonomy" id="880073"/>
    <lineage>
        <taxon>Bacteria</taxon>
        <taxon>Pseudomonadati</taxon>
        <taxon>Calditrichota</taxon>
        <taxon>Calditrichia</taxon>
        <taxon>Calditrichales</taxon>
        <taxon>Calditrichaceae</taxon>
        <taxon>Caldithrix</taxon>
    </lineage>
</organism>
<dbReference type="Gene3D" id="2.120.10.30">
    <property type="entry name" value="TolB, C-terminal domain"/>
    <property type="match status" value="1"/>
</dbReference>
<evidence type="ECO:0000313" key="1">
    <source>
        <dbReference type="EMBL" id="APF17175.1"/>
    </source>
</evidence>
<proteinExistence type="predicted"/>
<dbReference type="HOGENOM" id="CLU_849106_0_0_0"/>
<evidence type="ECO:0000313" key="3">
    <source>
        <dbReference type="Proteomes" id="UP000004671"/>
    </source>
</evidence>
<dbReference type="EMBL" id="CM001402">
    <property type="protein sequence ID" value="EHO41314.1"/>
    <property type="molecule type" value="Genomic_DNA"/>
</dbReference>
<dbReference type="PaxDb" id="880073-Calab_1696"/>
<sequence>MKLIIFFIFMFFLVSCKEKYSFEKPEIIRIYNTEKRKIHIGNLKRMLKHKKSFYYIDNKSHIVKKLDENFYLKKIIAHEGNGPGEIYYPSSFAVNRDKLYIYSSRKENIIIFDTTGTYIDEIKIGRMYPTRFAIDDSLNLYYTPASFDIPNPIVKMNYRQKKITTFGTWLKKRENLTNLLRNLRHVLIYKNNLICVSYTEPIIEKYNLTGEKIFEVNIKNYSFMKKIIEQNEKFYNSLKNKNRPHVGSFSILFDDAYTYGDLLYLTLYDEDRKLNKVLIFLLSNDKIIFKEIFKIDNCLIKSISADERFLYVFNGYNFNFLKLRLDF</sequence>
<dbReference type="SUPFAM" id="SSF63825">
    <property type="entry name" value="YWTD domain"/>
    <property type="match status" value="1"/>
</dbReference>
<dbReference type="Proteomes" id="UP000004671">
    <property type="component" value="Chromosome"/>
</dbReference>
<dbReference type="EMBL" id="CP018099">
    <property type="protein sequence ID" value="APF17175.1"/>
    <property type="molecule type" value="Genomic_DNA"/>
</dbReference>
<dbReference type="eggNOG" id="ENOG5033KAM">
    <property type="taxonomic scope" value="Bacteria"/>
</dbReference>
<dbReference type="RefSeq" id="WP_006928412.1">
    <property type="nucleotide sequence ID" value="NZ_CM001402.1"/>
</dbReference>
<keyword evidence="3" id="KW-1185">Reference proteome</keyword>